<feature type="compositionally biased region" description="Basic and acidic residues" evidence="3">
    <location>
        <begin position="1"/>
        <end position="11"/>
    </location>
</feature>
<feature type="region of interest" description="Disordered" evidence="3">
    <location>
        <begin position="693"/>
        <end position="720"/>
    </location>
</feature>
<feature type="domain" description="CCHC-type" evidence="4">
    <location>
        <begin position="659"/>
        <end position="672"/>
    </location>
</feature>
<dbReference type="SUPFAM" id="SSF56219">
    <property type="entry name" value="DNase I-like"/>
    <property type="match status" value="1"/>
</dbReference>
<gene>
    <name evidence="5" type="ORF">ABMA28_000996</name>
</gene>
<dbReference type="InterPro" id="IPR036875">
    <property type="entry name" value="Znf_CCHC_sf"/>
</dbReference>
<dbReference type="AlphaFoldDB" id="A0ABD0T4A3"/>
<evidence type="ECO:0000256" key="2">
    <source>
        <dbReference type="SAM" id="Coils"/>
    </source>
</evidence>
<evidence type="ECO:0000256" key="3">
    <source>
        <dbReference type="SAM" id="MobiDB-lite"/>
    </source>
</evidence>
<dbReference type="Pfam" id="PF00098">
    <property type="entry name" value="zf-CCHC"/>
    <property type="match status" value="1"/>
</dbReference>
<dbReference type="EMBL" id="JBEDNZ010000010">
    <property type="protein sequence ID" value="KAL0832836.1"/>
    <property type="molecule type" value="Genomic_DNA"/>
</dbReference>
<feature type="region of interest" description="Disordered" evidence="3">
    <location>
        <begin position="1"/>
        <end position="85"/>
    </location>
</feature>
<dbReference type="Gene3D" id="3.60.10.10">
    <property type="entry name" value="Endonuclease/exonuclease/phosphatase"/>
    <property type="match status" value="1"/>
</dbReference>
<feature type="compositionally biased region" description="Basic and acidic residues" evidence="3">
    <location>
        <begin position="922"/>
        <end position="934"/>
    </location>
</feature>
<feature type="compositionally biased region" description="Basic residues" evidence="3">
    <location>
        <begin position="392"/>
        <end position="402"/>
    </location>
</feature>
<sequence>MTYQTKKESPKSIHNCGSNRVTNIQKKHTVELRTIGKRTRDESVDSPCGSEDEAARKKSATVAERRGRGRPVTTGARAKKAEARELLREDRKRARAEEAEEEAEGFSIKLRKALNMAEYKVREQTATELVKAVRTATETIAHCTKKSGHISGVFQRNLNDATALIQAAVESLAERTVNDEIRRLNLVAERLAKENSELRKESAILKEQSSREGVVPCNESAMDVTPAEVQPSELERSLMAQRAWCSAMVNARIEGLQDRLLPEQRRIPLAADKRREARPSFAEVTGPCKVPLAKAPAAKAPAAKAPAAKAPAAEAPAAEAPAAKAPAAKAPTAKAPAAKAQVAKAPAAKAPAAKAPANKAPAAKATTAKASAAKAPSAKAPTTEPAAPANRRQGRSRARRSPPRASAPATEARTLPPPPSSMEEGWTTVVKRGKKGQKAAQTLQSGSKPTKPAAAKPATPKLRPPRSSAIVLTLLPGAQEKGVTYESAIRDAKSRINLEELGISGLRFSKAKTGGKILEIPGAASGDKADAFASKLRDVLPAEIVRVTRPIKTVDIRLSGLDDSVTKEEVAAAVSKTGGCVADQVKVGLIRQSWSGSGTVVVKVPVTAAQKLSKGRLLVGWVSCRVQVLETKPLRCYRCMEGGHVRGQCPCETDRSELCYRCGRPGHQARECDAAAPHCPVCADLGKPADHKVGSKNCAPPKRGKAPKPAPSRNTGDAPAAMDVNVNHATAAQDILLQHIAEWAVDVAIVPEPYWVPPDRDNWVADSEGLAAIVVSSGQLELVARWSGFVVAKWRGMLVVGIYLPPRRNIAAVEVGLDRLTSVLRQSPLPALVAGDFNAKATAWGETETDSRGELVLEWATASGLVLLNRGNVATCVRPQGESIVDLTFASPEVANCASRITATSDSTSPPRPTPQHPHHGASVERHNTPDGRSRRWTVKWSGRLPWSKLGCQARADLSGLTRRQSGSGER</sequence>
<evidence type="ECO:0000313" key="6">
    <source>
        <dbReference type="Proteomes" id="UP001549921"/>
    </source>
</evidence>
<keyword evidence="2" id="KW-0175">Coiled coil</keyword>
<dbReference type="InterPro" id="IPR001878">
    <property type="entry name" value="Znf_CCHC"/>
</dbReference>
<evidence type="ECO:0000256" key="1">
    <source>
        <dbReference type="PROSITE-ProRule" id="PRU00047"/>
    </source>
</evidence>
<dbReference type="Pfam" id="PF14529">
    <property type="entry name" value="Exo_endo_phos_2"/>
    <property type="match status" value="1"/>
</dbReference>
<comment type="caution">
    <text evidence="5">The sequence shown here is derived from an EMBL/GenBank/DDBJ whole genome shotgun (WGS) entry which is preliminary data.</text>
</comment>
<feature type="compositionally biased region" description="Low complexity" evidence="3">
    <location>
        <begin position="349"/>
        <end position="391"/>
    </location>
</feature>
<evidence type="ECO:0000259" key="4">
    <source>
        <dbReference type="PROSITE" id="PS50158"/>
    </source>
</evidence>
<keyword evidence="1" id="KW-0479">Metal-binding</keyword>
<proteinExistence type="predicted"/>
<feature type="compositionally biased region" description="Low complexity" evidence="3">
    <location>
        <begin position="403"/>
        <end position="413"/>
    </location>
</feature>
<feature type="region of interest" description="Disordered" evidence="3">
    <location>
        <begin position="902"/>
        <end position="938"/>
    </location>
</feature>
<dbReference type="PANTHER" id="PTHR45725">
    <property type="entry name" value="FORMIN HOMOLOGY 2 FAMILY MEMBER"/>
    <property type="match status" value="1"/>
</dbReference>
<feature type="domain" description="CCHC-type" evidence="4">
    <location>
        <begin position="635"/>
        <end position="650"/>
    </location>
</feature>
<keyword evidence="1" id="KW-0862">Zinc</keyword>
<dbReference type="PROSITE" id="PS50158">
    <property type="entry name" value="ZF_CCHC"/>
    <property type="match status" value="2"/>
</dbReference>
<dbReference type="SMART" id="SM00343">
    <property type="entry name" value="ZnF_C2HC"/>
    <property type="match status" value="2"/>
</dbReference>
<feature type="region of interest" description="Disordered" evidence="3">
    <location>
        <begin position="349"/>
        <end position="468"/>
    </location>
</feature>
<keyword evidence="1" id="KW-0863">Zinc-finger</keyword>
<feature type="compositionally biased region" description="Polar residues" evidence="3">
    <location>
        <begin position="15"/>
        <end position="24"/>
    </location>
</feature>
<dbReference type="PANTHER" id="PTHR45725:SF18">
    <property type="entry name" value="ORC1-LIKE AAA ATPASE DOMAIN-CONTAINING PROTEIN"/>
    <property type="match status" value="1"/>
</dbReference>
<accession>A0ABD0T4A3</accession>
<dbReference type="InterPro" id="IPR005135">
    <property type="entry name" value="Endo/exonuclease/phosphatase"/>
</dbReference>
<dbReference type="SUPFAM" id="SSF57756">
    <property type="entry name" value="Retrovirus zinc finger-like domains"/>
    <property type="match status" value="1"/>
</dbReference>
<organism evidence="5 6">
    <name type="scientific">Loxostege sticticalis</name>
    <name type="common">Beet webworm moth</name>
    <dbReference type="NCBI Taxonomy" id="481309"/>
    <lineage>
        <taxon>Eukaryota</taxon>
        <taxon>Metazoa</taxon>
        <taxon>Ecdysozoa</taxon>
        <taxon>Arthropoda</taxon>
        <taxon>Hexapoda</taxon>
        <taxon>Insecta</taxon>
        <taxon>Pterygota</taxon>
        <taxon>Neoptera</taxon>
        <taxon>Endopterygota</taxon>
        <taxon>Lepidoptera</taxon>
        <taxon>Glossata</taxon>
        <taxon>Ditrysia</taxon>
        <taxon>Pyraloidea</taxon>
        <taxon>Crambidae</taxon>
        <taxon>Pyraustinae</taxon>
        <taxon>Loxostege</taxon>
    </lineage>
</organism>
<protein>
    <recommendedName>
        <fullName evidence="4">CCHC-type domain-containing protein</fullName>
    </recommendedName>
</protein>
<dbReference type="Gene3D" id="4.10.60.10">
    <property type="entry name" value="Zinc finger, CCHC-type"/>
    <property type="match status" value="1"/>
</dbReference>
<dbReference type="Proteomes" id="UP001549921">
    <property type="component" value="Unassembled WGS sequence"/>
</dbReference>
<feature type="coiled-coil region" evidence="2">
    <location>
        <begin position="181"/>
        <end position="208"/>
    </location>
</feature>
<dbReference type="GO" id="GO:0008270">
    <property type="term" value="F:zinc ion binding"/>
    <property type="evidence" value="ECO:0007669"/>
    <property type="project" value="UniProtKB-KW"/>
</dbReference>
<feature type="compositionally biased region" description="Low complexity" evidence="3">
    <location>
        <begin position="448"/>
        <end position="461"/>
    </location>
</feature>
<dbReference type="InterPro" id="IPR036691">
    <property type="entry name" value="Endo/exonu/phosph_ase_sf"/>
</dbReference>
<dbReference type="InterPro" id="IPR051425">
    <property type="entry name" value="Formin_Homology"/>
</dbReference>
<reference evidence="5 6" key="1">
    <citation type="submission" date="2024-06" db="EMBL/GenBank/DDBJ databases">
        <title>A chromosome-level genome assembly of beet webworm, Loxostege sticticalis.</title>
        <authorList>
            <person name="Zhang Y."/>
        </authorList>
    </citation>
    <scope>NUCLEOTIDE SEQUENCE [LARGE SCALE GENOMIC DNA]</scope>
    <source>
        <strain evidence="5">AQ028</strain>
        <tissue evidence="5">Male pupae</tissue>
    </source>
</reference>
<dbReference type="CDD" id="cd09077">
    <property type="entry name" value="R1-I-EN"/>
    <property type="match status" value="1"/>
</dbReference>
<name>A0ABD0T4A3_LOXSC</name>
<evidence type="ECO:0000313" key="5">
    <source>
        <dbReference type="EMBL" id="KAL0832836.1"/>
    </source>
</evidence>